<reference evidence="2 3" key="1">
    <citation type="submission" date="2019-02" db="EMBL/GenBank/DDBJ databases">
        <title>Deep-cultivation of Planctomycetes and their phenomic and genomic characterization uncovers novel biology.</title>
        <authorList>
            <person name="Wiegand S."/>
            <person name="Jogler M."/>
            <person name="Boedeker C."/>
            <person name="Pinto D."/>
            <person name="Vollmers J."/>
            <person name="Rivas-Marin E."/>
            <person name="Kohn T."/>
            <person name="Peeters S.H."/>
            <person name="Heuer A."/>
            <person name="Rast P."/>
            <person name="Oberbeckmann S."/>
            <person name="Bunk B."/>
            <person name="Jeske O."/>
            <person name="Meyerdierks A."/>
            <person name="Storesund J.E."/>
            <person name="Kallscheuer N."/>
            <person name="Luecker S."/>
            <person name="Lage O.M."/>
            <person name="Pohl T."/>
            <person name="Merkel B.J."/>
            <person name="Hornburger P."/>
            <person name="Mueller R.-W."/>
            <person name="Bruemmer F."/>
            <person name="Labrenz M."/>
            <person name="Spormann A.M."/>
            <person name="Op Den Camp H."/>
            <person name="Overmann J."/>
            <person name="Amann R."/>
            <person name="Jetten M.S.M."/>
            <person name="Mascher T."/>
            <person name="Medema M.H."/>
            <person name="Devos D.P."/>
            <person name="Kaster A.-K."/>
            <person name="Ovreas L."/>
            <person name="Rohde M."/>
            <person name="Galperin M.Y."/>
            <person name="Jogler C."/>
        </authorList>
    </citation>
    <scope>NUCLEOTIDE SEQUENCE [LARGE SCALE GENOMIC DNA]</scope>
    <source>
        <strain evidence="2 3">KOR42</strain>
    </source>
</reference>
<keyword evidence="2" id="KW-0418">Kinase</keyword>
<dbReference type="Pfam" id="PF00696">
    <property type="entry name" value="AA_kinase"/>
    <property type="match status" value="1"/>
</dbReference>
<evidence type="ECO:0000259" key="1">
    <source>
        <dbReference type="Pfam" id="PF00696"/>
    </source>
</evidence>
<gene>
    <name evidence="2" type="ORF">KOR42_03850</name>
</gene>
<dbReference type="AlphaFoldDB" id="A0A5C5X2H4"/>
<proteinExistence type="predicted"/>
<dbReference type="InterPro" id="IPR036393">
    <property type="entry name" value="AceGlu_kinase-like_sf"/>
</dbReference>
<sequence>MRSHPPRDSVIVAKVGGSLFTLPDLSRRLGGFIELFEQYRLVLVPGGGMFAEAVRTVDKIHGLSAKASHELAIQAMSMSCQLLEQLIENSVIVHAVEDLDAAWKEQKVPIYDPRRSFCKQSELPASWDVTSDSIAASLAIHLGDSSLILLKSTDLPDDDPSIEQISAGGLVDAYFPKLAESLASIGWCNLRNQYNPRCRWIRKDELLLESRFKESDEIDL</sequence>
<dbReference type="OrthoDB" id="8526978at2"/>
<dbReference type="EMBL" id="SIHI01000001">
    <property type="protein sequence ID" value="TWT57028.1"/>
    <property type="molecule type" value="Genomic_DNA"/>
</dbReference>
<dbReference type="GO" id="GO:0016301">
    <property type="term" value="F:kinase activity"/>
    <property type="evidence" value="ECO:0007669"/>
    <property type="project" value="UniProtKB-KW"/>
</dbReference>
<evidence type="ECO:0000313" key="3">
    <source>
        <dbReference type="Proteomes" id="UP000317243"/>
    </source>
</evidence>
<feature type="domain" description="Aspartate/glutamate/uridylate kinase" evidence="1">
    <location>
        <begin position="10"/>
        <end position="163"/>
    </location>
</feature>
<organism evidence="2 3">
    <name type="scientific">Thalassoglobus neptunius</name>
    <dbReference type="NCBI Taxonomy" id="1938619"/>
    <lineage>
        <taxon>Bacteria</taxon>
        <taxon>Pseudomonadati</taxon>
        <taxon>Planctomycetota</taxon>
        <taxon>Planctomycetia</taxon>
        <taxon>Planctomycetales</taxon>
        <taxon>Planctomycetaceae</taxon>
        <taxon>Thalassoglobus</taxon>
    </lineage>
</organism>
<name>A0A5C5X2H4_9PLAN</name>
<comment type="caution">
    <text evidence="2">The sequence shown here is derived from an EMBL/GenBank/DDBJ whole genome shotgun (WGS) entry which is preliminary data.</text>
</comment>
<dbReference type="Proteomes" id="UP000317243">
    <property type="component" value="Unassembled WGS sequence"/>
</dbReference>
<dbReference type="SUPFAM" id="SSF53633">
    <property type="entry name" value="Carbamate kinase-like"/>
    <property type="match status" value="1"/>
</dbReference>
<dbReference type="RefSeq" id="WP_146506917.1">
    <property type="nucleotide sequence ID" value="NZ_SIHI01000001.1"/>
</dbReference>
<keyword evidence="2" id="KW-0808">Transferase</keyword>
<dbReference type="Gene3D" id="3.40.1160.10">
    <property type="entry name" value="Acetylglutamate kinase-like"/>
    <property type="match status" value="1"/>
</dbReference>
<accession>A0A5C5X2H4</accession>
<dbReference type="InterPro" id="IPR001048">
    <property type="entry name" value="Asp/Glu/Uridylate_kinase"/>
</dbReference>
<protein>
    <submittedName>
        <fullName evidence="2">Amino acid kinase family protein</fullName>
    </submittedName>
</protein>
<evidence type="ECO:0000313" key="2">
    <source>
        <dbReference type="EMBL" id="TWT57028.1"/>
    </source>
</evidence>
<keyword evidence="3" id="KW-1185">Reference proteome</keyword>